<dbReference type="EMBL" id="BEZZ01165172">
    <property type="protein sequence ID" value="GCC45502.1"/>
    <property type="molecule type" value="Genomic_DNA"/>
</dbReference>
<name>A0A401TSA5_CHIPU</name>
<feature type="compositionally biased region" description="Basic and acidic residues" evidence="1">
    <location>
        <begin position="65"/>
        <end position="104"/>
    </location>
</feature>
<dbReference type="Proteomes" id="UP000287033">
    <property type="component" value="Unassembled WGS sequence"/>
</dbReference>
<feature type="region of interest" description="Disordered" evidence="1">
    <location>
        <begin position="64"/>
        <end position="136"/>
    </location>
</feature>
<evidence type="ECO:0000313" key="3">
    <source>
        <dbReference type="Proteomes" id="UP000287033"/>
    </source>
</evidence>
<protein>
    <submittedName>
        <fullName evidence="2">Uncharacterized protein</fullName>
    </submittedName>
</protein>
<evidence type="ECO:0000256" key="1">
    <source>
        <dbReference type="SAM" id="MobiDB-lite"/>
    </source>
</evidence>
<evidence type="ECO:0000313" key="2">
    <source>
        <dbReference type="EMBL" id="GCC45502.1"/>
    </source>
</evidence>
<accession>A0A401TSA5</accession>
<organism evidence="2 3">
    <name type="scientific">Chiloscyllium punctatum</name>
    <name type="common">Brownbanded bambooshark</name>
    <name type="synonym">Hemiscyllium punctatum</name>
    <dbReference type="NCBI Taxonomy" id="137246"/>
    <lineage>
        <taxon>Eukaryota</taxon>
        <taxon>Metazoa</taxon>
        <taxon>Chordata</taxon>
        <taxon>Craniata</taxon>
        <taxon>Vertebrata</taxon>
        <taxon>Chondrichthyes</taxon>
        <taxon>Elasmobranchii</taxon>
        <taxon>Galeomorphii</taxon>
        <taxon>Galeoidea</taxon>
        <taxon>Orectolobiformes</taxon>
        <taxon>Hemiscylliidae</taxon>
        <taxon>Chiloscyllium</taxon>
    </lineage>
</organism>
<keyword evidence="3" id="KW-1185">Reference proteome</keyword>
<comment type="caution">
    <text evidence="2">The sequence shown here is derived from an EMBL/GenBank/DDBJ whole genome shotgun (WGS) entry which is preliminary data.</text>
</comment>
<feature type="non-terminal residue" evidence="2">
    <location>
        <position position="136"/>
    </location>
</feature>
<proteinExistence type="predicted"/>
<gene>
    <name evidence="2" type="ORF">chiPu_0029759</name>
</gene>
<sequence>MLAAMAVARRPGCRRASLQLRLAPFTRPSAVPRYFPWDACLREHIDAQPGRSAGAYAQSAGGFRLHADRAGDDDHLPARRERDARARSGAGDPEHASHRHRDDPGAVLLPERLPGDGEPAALQEPDFLPWPARASD</sequence>
<dbReference type="AlphaFoldDB" id="A0A401TSA5"/>
<reference evidence="2 3" key="1">
    <citation type="journal article" date="2018" name="Nat. Ecol. Evol.">
        <title>Shark genomes provide insights into elasmobranch evolution and the origin of vertebrates.</title>
        <authorList>
            <person name="Hara Y"/>
            <person name="Yamaguchi K"/>
            <person name="Onimaru K"/>
            <person name="Kadota M"/>
            <person name="Koyanagi M"/>
            <person name="Keeley SD"/>
            <person name="Tatsumi K"/>
            <person name="Tanaka K"/>
            <person name="Motone F"/>
            <person name="Kageyama Y"/>
            <person name="Nozu R"/>
            <person name="Adachi N"/>
            <person name="Nishimura O"/>
            <person name="Nakagawa R"/>
            <person name="Tanegashima C"/>
            <person name="Kiyatake I"/>
            <person name="Matsumoto R"/>
            <person name="Murakumo K"/>
            <person name="Nishida K"/>
            <person name="Terakita A"/>
            <person name="Kuratani S"/>
            <person name="Sato K"/>
            <person name="Hyodo S Kuraku.S."/>
        </authorList>
    </citation>
    <scope>NUCLEOTIDE SEQUENCE [LARGE SCALE GENOMIC DNA]</scope>
</reference>